<evidence type="ECO:0000313" key="2">
    <source>
        <dbReference type="Proteomes" id="UP000006671"/>
    </source>
</evidence>
<sequence>MSKKDYEGMKGISPILKQDWNPNPSIICCYDSMHVLYEGLFQDFMSLIPESYWEKFDKIFLKQKYPSFLHKHPRKITNGKTMNKLRAIEVYMICHYFLEIFNHIGEISSILVYVEMITELTRIVDHLTDSFQLETLDFLEIQLLDLLYKYQNIVGEKKATPNFHIVSDLIQSCKMYGPLAHNSAFIGEGLNFTLSKTYVCSNSARYSIMYFDMCQLCDILDLGEDLSKGQCIFGNYVISKKRDFITNIKSGRVFQIDSFSEDYNTITLKSVKSDTLLVVERKDIDKYLPCVQLSLPKKEIYTTVHKNTFQYL</sequence>
<dbReference type="Proteomes" id="UP000006671">
    <property type="component" value="Unassembled WGS sequence"/>
</dbReference>
<dbReference type="GeneID" id="8852639"/>
<dbReference type="RefSeq" id="XP_002682166.1">
    <property type="nucleotide sequence ID" value="XM_002682120.1"/>
</dbReference>
<proteinExistence type="predicted"/>
<organism evidence="2">
    <name type="scientific">Naegleria gruberi</name>
    <name type="common">Amoeba</name>
    <dbReference type="NCBI Taxonomy" id="5762"/>
    <lineage>
        <taxon>Eukaryota</taxon>
        <taxon>Discoba</taxon>
        <taxon>Heterolobosea</taxon>
        <taxon>Tetramitia</taxon>
        <taxon>Eutetramitia</taxon>
        <taxon>Vahlkampfiidae</taxon>
        <taxon>Naegleria</taxon>
    </lineage>
</organism>
<name>D2V181_NAEGR</name>
<reference evidence="1 2" key="1">
    <citation type="journal article" date="2010" name="Cell">
        <title>The genome of Naegleria gruberi illuminates early eukaryotic versatility.</title>
        <authorList>
            <person name="Fritz-Laylin L.K."/>
            <person name="Prochnik S.E."/>
            <person name="Ginger M.L."/>
            <person name="Dacks J.B."/>
            <person name="Carpenter M.L."/>
            <person name="Field M.C."/>
            <person name="Kuo A."/>
            <person name="Paredez A."/>
            <person name="Chapman J."/>
            <person name="Pham J."/>
            <person name="Shu S."/>
            <person name="Neupane R."/>
            <person name="Cipriano M."/>
            <person name="Mancuso J."/>
            <person name="Tu H."/>
            <person name="Salamov A."/>
            <person name="Lindquist E."/>
            <person name="Shapiro H."/>
            <person name="Lucas S."/>
            <person name="Grigoriev I.V."/>
            <person name="Cande W.Z."/>
            <person name="Fulton C."/>
            <person name="Rokhsar D.S."/>
            <person name="Dawson S.C."/>
        </authorList>
    </citation>
    <scope>NUCLEOTIDE SEQUENCE [LARGE SCALE GENOMIC DNA]</scope>
    <source>
        <strain evidence="1 2">NEG-M</strain>
    </source>
</reference>
<dbReference type="EMBL" id="GG738848">
    <property type="protein sequence ID" value="EFC49422.1"/>
    <property type="molecule type" value="Genomic_DNA"/>
</dbReference>
<dbReference type="InParanoid" id="D2V181"/>
<dbReference type="VEuPathDB" id="AmoebaDB:NAEGRDRAFT_62791"/>
<evidence type="ECO:0000313" key="1">
    <source>
        <dbReference type="EMBL" id="EFC49422.1"/>
    </source>
</evidence>
<accession>D2V181</accession>
<dbReference type="KEGG" id="ngr:NAEGRDRAFT_62791"/>
<gene>
    <name evidence="1" type="ORF">NAEGRDRAFT_62791</name>
</gene>
<keyword evidence="2" id="KW-1185">Reference proteome</keyword>
<protein>
    <submittedName>
        <fullName evidence="1">Predicted protein</fullName>
    </submittedName>
</protein>
<dbReference type="AlphaFoldDB" id="D2V181"/>